<sequence length="637" mass="70720">MNLGEDIDIMSKRARLQRNQDVHTVAQMPIPQAVVCPSASVLCSAPLFRNIASFLPGLPWRLLHLVLETNESKADEEGGGNQVNAASICKHGGLDDCFTRDNMNKALAALRMAKQPLTDLVIATNDQRGLEMVYELRQQDEMRKHPMCRFYHAMRSAAERGRRKMLEWLSQLTEADTWLQDSWLLDAAIKSKDVATVQWVMEHYRGAEELMLLTMTLDWVASEGRLELLKLILNNFPRAILTADAMDGAAANGHLDVVKYLHDHRREGCTVDAMDNAARNGHLDVVKWLHEHRSDGCSTDAIDGAATNGHLEVVRFLFDHRSEGCTTVAMEGSARNGHLVAVRYLHEEREQRFTADALLDGLEYLDLVRYVFDHGGPDGWYHGVMDEACGKSLEHAKLFHEHGAYGCTTRAMDKAAGVGHLDTVRFLHEHRTEGCTYAAVNEAASGGHMEVIRFLHEHNYEVFTSATMGRAAYGGHLDIVRFLHENRDEGYSNEALSQAVMNGHLKLVKFLSTVSSEKCTAMAFETAAASNHLPVIQFLVNNGAIDVTISLLEVAMAAAAEKGHLDVVKYLLATTERPFPHMVVSKATQGGQLHMVKFLCSSKKSASSIQVEVKEAAYLGHYDVLCHIIKCGEAITI</sequence>
<dbReference type="AlphaFoldDB" id="A0A8K1C8R3"/>
<dbReference type="InterPro" id="IPR036770">
    <property type="entry name" value="Ankyrin_rpt-contain_sf"/>
</dbReference>
<proteinExistence type="predicted"/>
<protein>
    <recommendedName>
        <fullName evidence="3">Ankyrin repeat-containing domain</fullName>
    </recommendedName>
</protein>
<keyword evidence="2" id="KW-1185">Reference proteome</keyword>
<name>A0A8K1C8R3_PYTOL</name>
<dbReference type="SUPFAM" id="SSF140860">
    <property type="entry name" value="Pseudo ankyrin repeat-like"/>
    <property type="match status" value="1"/>
</dbReference>
<dbReference type="Pfam" id="PF12796">
    <property type="entry name" value="Ank_2"/>
    <property type="match status" value="2"/>
</dbReference>
<dbReference type="Gene3D" id="1.25.40.20">
    <property type="entry name" value="Ankyrin repeat-containing domain"/>
    <property type="match status" value="2"/>
</dbReference>
<dbReference type="EMBL" id="SPLM01000111">
    <property type="protein sequence ID" value="TMW58642.1"/>
    <property type="molecule type" value="Genomic_DNA"/>
</dbReference>
<dbReference type="SUPFAM" id="SSF48403">
    <property type="entry name" value="Ankyrin repeat"/>
    <property type="match status" value="1"/>
</dbReference>
<accession>A0A8K1C8R3</accession>
<dbReference type="Gene3D" id="1.20.120.660">
    <property type="entry name" value="IL-4 antagonist (De novo design) like domain"/>
    <property type="match status" value="1"/>
</dbReference>
<evidence type="ECO:0008006" key="3">
    <source>
        <dbReference type="Google" id="ProtNLM"/>
    </source>
</evidence>
<comment type="caution">
    <text evidence="1">The sequence shown here is derived from an EMBL/GenBank/DDBJ whole genome shotgun (WGS) entry which is preliminary data.</text>
</comment>
<dbReference type="Proteomes" id="UP000794436">
    <property type="component" value="Unassembled WGS sequence"/>
</dbReference>
<dbReference type="OrthoDB" id="76098at2759"/>
<evidence type="ECO:0000313" key="1">
    <source>
        <dbReference type="EMBL" id="TMW58642.1"/>
    </source>
</evidence>
<dbReference type="InterPro" id="IPR052050">
    <property type="entry name" value="SecEffector_AnkRepeat"/>
</dbReference>
<evidence type="ECO:0000313" key="2">
    <source>
        <dbReference type="Proteomes" id="UP000794436"/>
    </source>
</evidence>
<dbReference type="SMART" id="SM00248">
    <property type="entry name" value="ANK"/>
    <property type="match status" value="6"/>
</dbReference>
<dbReference type="PANTHER" id="PTHR46586">
    <property type="entry name" value="ANKYRIN REPEAT-CONTAINING PROTEIN"/>
    <property type="match status" value="1"/>
</dbReference>
<dbReference type="InterPro" id="IPR002110">
    <property type="entry name" value="Ankyrin_rpt"/>
</dbReference>
<dbReference type="PANTHER" id="PTHR46586:SF3">
    <property type="entry name" value="ANKYRIN REPEAT-CONTAINING PROTEIN"/>
    <property type="match status" value="1"/>
</dbReference>
<reference evidence="1" key="1">
    <citation type="submission" date="2019-03" db="EMBL/GenBank/DDBJ databases">
        <title>Long read genome sequence of the mycoparasitic Pythium oligandrum ATCC 38472 isolated from sugarbeet rhizosphere.</title>
        <authorList>
            <person name="Gaulin E."/>
        </authorList>
    </citation>
    <scope>NUCLEOTIDE SEQUENCE</scope>
    <source>
        <strain evidence="1">ATCC 38472_TT</strain>
    </source>
</reference>
<gene>
    <name evidence="1" type="ORF">Poli38472_010201</name>
</gene>
<organism evidence="1 2">
    <name type="scientific">Pythium oligandrum</name>
    <name type="common">Mycoparasitic fungus</name>
    <dbReference type="NCBI Taxonomy" id="41045"/>
    <lineage>
        <taxon>Eukaryota</taxon>
        <taxon>Sar</taxon>
        <taxon>Stramenopiles</taxon>
        <taxon>Oomycota</taxon>
        <taxon>Peronosporomycetes</taxon>
        <taxon>Pythiales</taxon>
        <taxon>Pythiaceae</taxon>
        <taxon>Pythium</taxon>
    </lineage>
</organism>